<accession>A0A397IY67</accession>
<dbReference type="PANTHER" id="PTHR43828:SF5">
    <property type="entry name" value="TRANSCRIPTIONAL REPRESSOR XBP1"/>
    <property type="match status" value="1"/>
</dbReference>
<dbReference type="PANTHER" id="PTHR43828">
    <property type="entry name" value="ASPARAGINASE"/>
    <property type="match status" value="1"/>
</dbReference>
<dbReference type="Proteomes" id="UP000266861">
    <property type="component" value="Unassembled WGS sequence"/>
</dbReference>
<gene>
    <name evidence="3" type="ORF">Glove_144g151</name>
</gene>
<feature type="region of interest" description="Disordered" evidence="1">
    <location>
        <begin position="368"/>
        <end position="415"/>
    </location>
</feature>
<dbReference type="EMBL" id="PQFF01000135">
    <property type="protein sequence ID" value="RHZ79542.1"/>
    <property type="molecule type" value="Genomic_DNA"/>
</dbReference>
<evidence type="ECO:0000313" key="4">
    <source>
        <dbReference type="Proteomes" id="UP000266861"/>
    </source>
</evidence>
<feature type="region of interest" description="Disordered" evidence="1">
    <location>
        <begin position="29"/>
        <end position="59"/>
    </location>
</feature>
<evidence type="ECO:0000256" key="1">
    <source>
        <dbReference type="SAM" id="MobiDB-lite"/>
    </source>
</evidence>
<dbReference type="Gene3D" id="3.10.260.10">
    <property type="entry name" value="Transcription regulator HTH, APSES-type DNA-binding domain"/>
    <property type="match status" value="1"/>
</dbReference>
<keyword evidence="4" id="KW-1185">Reference proteome</keyword>
<dbReference type="GO" id="GO:0033309">
    <property type="term" value="C:SBF transcription complex"/>
    <property type="evidence" value="ECO:0007669"/>
    <property type="project" value="TreeGrafter"/>
</dbReference>
<feature type="domain" description="HTH APSES-type" evidence="2">
    <location>
        <begin position="77"/>
        <end position="189"/>
    </location>
</feature>
<organism evidence="3 4">
    <name type="scientific">Diversispora epigaea</name>
    <dbReference type="NCBI Taxonomy" id="1348612"/>
    <lineage>
        <taxon>Eukaryota</taxon>
        <taxon>Fungi</taxon>
        <taxon>Fungi incertae sedis</taxon>
        <taxon>Mucoromycota</taxon>
        <taxon>Glomeromycotina</taxon>
        <taxon>Glomeromycetes</taxon>
        <taxon>Diversisporales</taxon>
        <taxon>Diversisporaceae</taxon>
        <taxon>Diversispora</taxon>
    </lineage>
</organism>
<feature type="compositionally biased region" description="Basic and acidic residues" evidence="1">
    <location>
        <begin position="347"/>
        <end position="356"/>
    </location>
</feature>
<dbReference type="InterPro" id="IPR036887">
    <property type="entry name" value="HTH_APSES_sf"/>
</dbReference>
<proteinExistence type="predicted"/>
<dbReference type="GO" id="GO:0003677">
    <property type="term" value="F:DNA binding"/>
    <property type="evidence" value="ECO:0007669"/>
    <property type="project" value="InterPro"/>
</dbReference>
<dbReference type="STRING" id="1348612.A0A397IY67"/>
<feature type="compositionally biased region" description="Basic residues" evidence="1">
    <location>
        <begin position="205"/>
        <end position="214"/>
    </location>
</feature>
<protein>
    <recommendedName>
        <fullName evidence="2">HTH APSES-type domain-containing protein</fullName>
    </recommendedName>
</protein>
<dbReference type="SUPFAM" id="SSF54616">
    <property type="entry name" value="DNA-binding domain of Mlu1-box binding protein MBP1"/>
    <property type="match status" value="1"/>
</dbReference>
<feature type="region of interest" description="Disordered" evidence="1">
    <location>
        <begin position="304"/>
        <end position="356"/>
    </location>
</feature>
<comment type="caution">
    <text evidence="3">The sequence shown here is derived from an EMBL/GenBank/DDBJ whole genome shotgun (WGS) entry which is preliminary data.</text>
</comment>
<sequence>MAQLASTIPTFTEPSAICQEKTTTDKIPMVVNQRHKPSTTKKRASKQEDSDDYEGTLNEPVAYRPYPVTNMKIKRTKYSTSLDPRGYIPVYEFTINDQPIMWDRENGYVHFTGIWKALGNNKADIARLVDTHPDLALTIKKVRGGFLKIQGTWMPHDKAYELCRRTCYGVRQELISLFGPEFPSQALDPTQPGYGRLTLSDSVPTKKRQRRKPKDTRTDNSTSTNKGKAKTMIKLLASPIEEENSHDIITYETKDDIVPIIDQQYHKNVKVQGLDTNNRHLVILRKHKRISEDDLTESITDNLVSKRRRQRSPTNSSLGDDEDSSTEEERNNLRRGSVSTFSSISQHHHENHDISHHHEYQNISQYHEQQQNISHHHHEQQSSSIMNSTDANEVPPENYYEFPHSPSATASPIPTYPDHSINYTLNFPPDRSPTTDSFCYDFYNPYPPPTIHPLYPHQPPSPLTEHDLYDAINATLALQQLSQDNGDRPLEKEQISNAWPRNFIMGNREFQFIGCRYRVVRYW</sequence>
<dbReference type="PROSITE" id="PS51299">
    <property type="entry name" value="HTH_APSES"/>
    <property type="match status" value="1"/>
</dbReference>
<dbReference type="GO" id="GO:0030907">
    <property type="term" value="C:MBF transcription complex"/>
    <property type="evidence" value="ECO:0007669"/>
    <property type="project" value="TreeGrafter"/>
</dbReference>
<dbReference type="InterPro" id="IPR051642">
    <property type="entry name" value="SWI6-like"/>
</dbReference>
<dbReference type="AlphaFoldDB" id="A0A397IY67"/>
<reference evidence="3 4" key="1">
    <citation type="submission" date="2018-08" db="EMBL/GenBank/DDBJ databases">
        <title>Genome and evolution of the arbuscular mycorrhizal fungus Diversispora epigaea (formerly Glomus versiforme) and its bacterial endosymbionts.</title>
        <authorList>
            <person name="Sun X."/>
            <person name="Fei Z."/>
            <person name="Harrison M."/>
        </authorList>
    </citation>
    <scope>NUCLEOTIDE SEQUENCE [LARGE SCALE GENOMIC DNA]</scope>
    <source>
        <strain evidence="3 4">IT104</strain>
    </source>
</reference>
<feature type="region of interest" description="Disordered" evidence="1">
    <location>
        <begin position="186"/>
        <end position="231"/>
    </location>
</feature>
<dbReference type="OrthoDB" id="5562739at2759"/>
<dbReference type="InterPro" id="IPR003163">
    <property type="entry name" value="Tscrpt_reg_HTH_APSES-type"/>
</dbReference>
<evidence type="ECO:0000313" key="3">
    <source>
        <dbReference type="EMBL" id="RHZ79542.1"/>
    </source>
</evidence>
<feature type="compositionally biased region" description="Basic residues" evidence="1">
    <location>
        <begin position="33"/>
        <end position="44"/>
    </location>
</feature>
<dbReference type="GO" id="GO:0000981">
    <property type="term" value="F:DNA-binding transcription factor activity, RNA polymerase II-specific"/>
    <property type="evidence" value="ECO:0007669"/>
    <property type="project" value="UniProtKB-ARBA"/>
</dbReference>
<evidence type="ECO:0000259" key="2">
    <source>
        <dbReference type="PROSITE" id="PS51299"/>
    </source>
</evidence>
<name>A0A397IY67_9GLOM</name>